<dbReference type="Gene3D" id="3.30.420.40">
    <property type="match status" value="2"/>
</dbReference>
<dbReference type="Proteomes" id="UP000271683">
    <property type="component" value="Unassembled WGS sequence"/>
</dbReference>
<dbReference type="PANTHER" id="PTHR18964:SF173">
    <property type="entry name" value="GLUCOKINASE"/>
    <property type="match status" value="1"/>
</dbReference>
<feature type="region of interest" description="Disordered" evidence="2">
    <location>
        <begin position="13"/>
        <end position="40"/>
    </location>
</feature>
<evidence type="ECO:0000313" key="4">
    <source>
        <dbReference type="Proteomes" id="UP000271683"/>
    </source>
</evidence>
<dbReference type="InterPro" id="IPR043129">
    <property type="entry name" value="ATPase_NBD"/>
</dbReference>
<reference evidence="3 4" key="1">
    <citation type="submission" date="2018-11" db="EMBL/GenBank/DDBJ databases">
        <title>Sequencing the genomes of 1000 actinobacteria strains.</title>
        <authorList>
            <person name="Klenk H.-P."/>
        </authorList>
    </citation>
    <scope>NUCLEOTIDE SEQUENCE [LARGE SCALE GENOMIC DNA]</scope>
    <source>
        <strain evidence="3 4">DSM 43634</strain>
    </source>
</reference>
<dbReference type="GO" id="GO:0016301">
    <property type="term" value="F:kinase activity"/>
    <property type="evidence" value="ECO:0007669"/>
    <property type="project" value="UniProtKB-KW"/>
</dbReference>
<name>A0A3N1GE86_9ACTN</name>
<sequence length="431" mass="44699">MALVRGMFGDRYGVGGENHRSRQKPETSPAMARRESPAAGPGSRALIVDVIRSAVTISRGELAQLTGLTQPSISNIVRDLIADGIIHEIGSTDSTLGRRRKLIAINPGSRFGIGFHLGPETLTCIAVDLTGGVVGREVVPRPPAEPWSADRLADRFDDFTAGLDLPRGRIEGLAIVAPAPAPGSGERGAEPAGVRAELAERIGVPVLVENDAAAAALGEFWSRRVSREQAFGCVYLSSGIGAGFVFGGALFRGVSFGAGELGHVSIHHEGRSCPCGNRGCVEQYASTRATVSAARENAALRARLPLDGSESDAYDAIARAAVSGDPAAYEALDQAAAWLSVAATSVVNLLDLGRLVLTGPGVALAGSIFARRLRNHLGDTARSRRRHTVSVELSAQPRDAAGIGAAVLVVQASVAPGHTPGQALPYLSAIG</sequence>
<keyword evidence="3" id="KW-0808">Transferase</keyword>
<dbReference type="InterPro" id="IPR000600">
    <property type="entry name" value="ROK"/>
</dbReference>
<comment type="caution">
    <text evidence="3">The sequence shown here is derived from an EMBL/GenBank/DDBJ whole genome shotgun (WGS) entry which is preliminary data.</text>
</comment>
<evidence type="ECO:0000256" key="2">
    <source>
        <dbReference type="SAM" id="MobiDB-lite"/>
    </source>
</evidence>
<dbReference type="PROSITE" id="PS01125">
    <property type="entry name" value="ROK"/>
    <property type="match status" value="1"/>
</dbReference>
<keyword evidence="3" id="KW-0418">Kinase</keyword>
<dbReference type="EMBL" id="RJKL01000001">
    <property type="protein sequence ID" value="ROP28609.1"/>
    <property type="molecule type" value="Genomic_DNA"/>
</dbReference>
<accession>A0A3N1GE86</accession>
<gene>
    <name evidence="3" type="ORF">EDD30_1375</name>
</gene>
<dbReference type="InterPro" id="IPR036388">
    <property type="entry name" value="WH-like_DNA-bd_sf"/>
</dbReference>
<evidence type="ECO:0000256" key="1">
    <source>
        <dbReference type="ARBA" id="ARBA00006479"/>
    </source>
</evidence>
<dbReference type="SUPFAM" id="SSF53067">
    <property type="entry name" value="Actin-like ATPase domain"/>
    <property type="match status" value="1"/>
</dbReference>
<dbReference type="InterPro" id="IPR049874">
    <property type="entry name" value="ROK_cs"/>
</dbReference>
<organism evidence="3 4">
    <name type="scientific">Couchioplanes caeruleus</name>
    <dbReference type="NCBI Taxonomy" id="56438"/>
    <lineage>
        <taxon>Bacteria</taxon>
        <taxon>Bacillati</taxon>
        <taxon>Actinomycetota</taxon>
        <taxon>Actinomycetes</taxon>
        <taxon>Micromonosporales</taxon>
        <taxon>Micromonosporaceae</taxon>
        <taxon>Couchioplanes</taxon>
    </lineage>
</organism>
<dbReference type="SUPFAM" id="SSF46785">
    <property type="entry name" value="Winged helix' DNA-binding domain"/>
    <property type="match status" value="1"/>
</dbReference>
<dbReference type="Gene3D" id="1.10.10.10">
    <property type="entry name" value="Winged helix-like DNA-binding domain superfamily/Winged helix DNA-binding domain"/>
    <property type="match status" value="1"/>
</dbReference>
<dbReference type="InterPro" id="IPR036390">
    <property type="entry name" value="WH_DNA-bd_sf"/>
</dbReference>
<comment type="similarity">
    <text evidence="1">Belongs to the ROK (NagC/XylR) family.</text>
</comment>
<proteinExistence type="inferred from homology"/>
<dbReference type="AlphaFoldDB" id="A0A3N1GE86"/>
<evidence type="ECO:0000313" key="3">
    <source>
        <dbReference type="EMBL" id="ROP28609.1"/>
    </source>
</evidence>
<protein>
    <submittedName>
        <fullName evidence="3">Putative NBD/HSP70 family sugar kinase</fullName>
    </submittedName>
</protein>
<dbReference type="Pfam" id="PF00480">
    <property type="entry name" value="ROK"/>
    <property type="match status" value="1"/>
</dbReference>
<dbReference type="PANTHER" id="PTHR18964">
    <property type="entry name" value="ROK (REPRESSOR, ORF, KINASE) FAMILY"/>
    <property type="match status" value="1"/>
</dbReference>